<evidence type="ECO:0000313" key="3">
    <source>
        <dbReference type="EMBL" id="MBL1407273.1"/>
    </source>
</evidence>
<dbReference type="Proteomes" id="UP000625283">
    <property type="component" value="Unassembled WGS sequence"/>
</dbReference>
<feature type="domain" description="Glycosyltransferase subfamily 4-like N-terminal" evidence="2">
    <location>
        <begin position="14"/>
        <end position="184"/>
    </location>
</feature>
<sequence length="384" mass="44752">MKIIYNIAGLFNAGGMERVLTNKANYLAGLGYEVIILTTDQKNRKPYFDLKSCVKHLDLGINYAEIQDLGLFFKAVAYWNKQRLHERRMRTLLNELEADVVICMFDHDVSFLHKIEDGSKKVLEIHFSRFKRLQYGRKGLWRVVDRQRSDRDLRLAKKYDRFVVLTKEDKGYWGDLNNIVVIPNANSFLTDTTAELSNKVAIAVGRYDYQKGFDDLIKIWAMVQPGFPDWQLKIYGAGEMETEMRKMIEDLNLEQYVFLCEPVRNIKEAYLSSSVYLMTSRYEGLPMALLEAQSCGLPLLSYACKCGPRDIIEEGRNGYLVKQDDMEEFVRRLREMLSREGLRKAMGEQGKDMSQHFSEEVVMKQWIKLFEEVLNESMDVTAKR</sequence>
<proteinExistence type="predicted"/>
<dbReference type="Pfam" id="PF00534">
    <property type="entry name" value="Glycos_transf_1"/>
    <property type="match status" value="1"/>
</dbReference>
<evidence type="ECO:0000259" key="2">
    <source>
        <dbReference type="Pfam" id="PF13439"/>
    </source>
</evidence>
<keyword evidence="4" id="KW-1185">Reference proteome</keyword>
<dbReference type="PANTHER" id="PTHR12526:SF630">
    <property type="entry name" value="GLYCOSYLTRANSFERASE"/>
    <property type="match status" value="1"/>
</dbReference>
<dbReference type="Gene3D" id="3.40.50.2000">
    <property type="entry name" value="Glycogen Phosphorylase B"/>
    <property type="match status" value="2"/>
</dbReference>
<feature type="domain" description="Glycosyl transferase family 1" evidence="1">
    <location>
        <begin position="197"/>
        <end position="352"/>
    </location>
</feature>
<dbReference type="InterPro" id="IPR001296">
    <property type="entry name" value="Glyco_trans_1"/>
</dbReference>
<gene>
    <name evidence="3" type="ORF">JKG61_00770</name>
</gene>
<dbReference type="SUPFAM" id="SSF53756">
    <property type="entry name" value="UDP-Glycosyltransferase/glycogen phosphorylase"/>
    <property type="match status" value="1"/>
</dbReference>
<dbReference type="RefSeq" id="WP_202101091.1">
    <property type="nucleotide sequence ID" value="NZ_JAERTY010000001.1"/>
</dbReference>
<organism evidence="3 4">
    <name type="scientific">Sphingobacterium faecale</name>
    <dbReference type="NCBI Taxonomy" id="2803775"/>
    <lineage>
        <taxon>Bacteria</taxon>
        <taxon>Pseudomonadati</taxon>
        <taxon>Bacteroidota</taxon>
        <taxon>Sphingobacteriia</taxon>
        <taxon>Sphingobacteriales</taxon>
        <taxon>Sphingobacteriaceae</taxon>
        <taxon>Sphingobacterium</taxon>
    </lineage>
</organism>
<dbReference type="EMBL" id="JAERTY010000001">
    <property type="protein sequence ID" value="MBL1407273.1"/>
    <property type="molecule type" value="Genomic_DNA"/>
</dbReference>
<name>A0ABS1QXY0_9SPHI</name>
<dbReference type="InterPro" id="IPR028098">
    <property type="entry name" value="Glyco_trans_4-like_N"/>
</dbReference>
<reference evidence="3 4" key="1">
    <citation type="submission" date="2021-01" db="EMBL/GenBank/DDBJ databases">
        <title>C459-1 draft genome sequence.</title>
        <authorList>
            <person name="Zhang X.-F."/>
        </authorList>
    </citation>
    <scope>NUCLEOTIDE SEQUENCE [LARGE SCALE GENOMIC DNA]</scope>
    <source>
        <strain evidence="4">C459-1</strain>
    </source>
</reference>
<dbReference type="PANTHER" id="PTHR12526">
    <property type="entry name" value="GLYCOSYLTRANSFERASE"/>
    <property type="match status" value="1"/>
</dbReference>
<accession>A0ABS1QXY0</accession>
<comment type="caution">
    <text evidence="3">The sequence shown here is derived from an EMBL/GenBank/DDBJ whole genome shotgun (WGS) entry which is preliminary data.</text>
</comment>
<evidence type="ECO:0000313" key="4">
    <source>
        <dbReference type="Proteomes" id="UP000625283"/>
    </source>
</evidence>
<dbReference type="CDD" id="cd03820">
    <property type="entry name" value="GT4_AmsD-like"/>
    <property type="match status" value="1"/>
</dbReference>
<evidence type="ECO:0000259" key="1">
    <source>
        <dbReference type="Pfam" id="PF00534"/>
    </source>
</evidence>
<protein>
    <submittedName>
        <fullName evidence="3">Glycosyltransferase family 4 protein</fullName>
    </submittedName>
</protein>
<dbReference type="Pfam" id="PF13439">
    <property type="entry name" value="Glyco_transf_4"/>
    <property type="match status" value="1"/>
</dbReference>